<keyword evidence="3" id="KW-1185">Reference proteome</keyword>
<evidence type="ECO:0000256" key="1">
    <source>
        <dbReference type="SAM" id="MobiDB-lite"/>
    </source>
</evidence>
<sequence>MTSASLPPSSRHLWKLTLPRRELSKKQESSTPVMPQP</sequence>
<evidence type="ECO:0000313" key="3">
    <source>
        <dbReference type="Proteomes" id="UP001169217"/>
    </source>
</evidence>
<gene>
    <name evidence="2" type="ORF">CLIM01_13459</name>
</gene>
<name>A0ABQ9PAU6_9PEZI</name>
<evidence type="ECO:0000313" key="2">
    <source>
        <dbReference type="EMBL" id="KAK0369187.1"/>
    </source>
</evidence>
<organism evidence="2 3">
    <name type="scientific">Colletotrichum limetticola</name>
    <dbReference type="NCBI Taxonomy" id="1209924"/>
    <lineage>
        <taxon>Eukaryota</taxon>
        <taxon>Fungi</taxon>
        <taxon>Dikarya</taxon>
        <taxon>Ascomycota</taxon>
        <taxon>Pezizomycotina</taxon>
        <taxon>Sordariomycetes</taxon>
        <taxon>Hypocreomycetidae</taxon>
        <taxon>Glomerellales</taxon>
        <taxon>Glomerellaceae</taxon>
        <taxon>Colletotrichum</taxon>
        <taxon>Colletotrichum acutatum species complex</taxon>
    </lineage>
</organism>
<accession>A0ABQ9PAU6</accession>
<proteinExistence type="predicted"/>
<dbReference type="Proteomes" id="UP001169217">
    <property type="component" value="Unassembled WGS sequence"/>
</dbReference>
<feature type="compositionally biased region" description="Basic and acidic residues" evidence="1">
    <location>
        <begin position="19"/>
        <end position="28"/>
    </location>
</feature>
<comment type="caution">
    <text evidence="2">The sequence shown here is derived from an EMBL/GenBank/DDBJ whole genome shotgun (WGS) entry which is preliminary data.</text>
</comment>
<feature type="region of interest" description="Disordered" evidence="1">
    <location>
        <begin position="1"/>
        <end position="37"/>
    </location>
</feature>
<dbReference type="EMBL" id="JARUPT010000693">
    <property type="protein sequence ID" value="KAK0369187.1"/>
    <property type="molecule type" value="Genomic_DNA"/>
</dbReference>
<protein>
    <submittedName>
        <fullName evidence="2">Uncharacterized protein</fullName>
    </submittedName>
</protein>
<reference evidence="2" key="1">
    <citation type="submission" date="2023-04" db="EMBL/GenBank/DDBJ databases">
        <title>Colletotrichum limetticola genome sequence.</title>
        <authorList>
            <person name="Baroncelli R."/>
        </authorList>
    </citation>
    <scope>NUCLEOTIDE SEQUENCE</scope>
    <source>
        <strain evidence="2">KLA-Anderson</strain>
    </source>
</reference>